<evidence type="ECO:0000313" key="2">
    <source>
        <dbReference type="EMBL" id="NLS09884.1"/>
    </source>
</evidence>
<feature type="domain" description="Ribbon-helix-helix protein CopG" evidence="1">
    <location>
        <begin position="6"/>
        <end position="44"/>
    </location>
</feature>
<accession>A0A7X8TJT4</accession>
<dbReference type="RefSeq" id="WP_168887371.1">
    <property type="nucleotide sequence ID" value="NZ_JABAHY010000006.1"/>
</dbReference>
<dbReference type="InterPro" id="IPR002145">
    <property type="entry name" value="CopG"/>
</dbReference>
<sequence length="79" mass="9011">MSATVPTSIRLPGEVDERLERLAAETGRSKSFYLRELVTSGLDRLEYEYGIMRDVEDIRAGRQRTYSLDEVEAELGLDD</sequence>
<reference evidence="2 3" key="1">
    <citation type="submission" date="2020-04" db="EMBL/GenBank/DDBJ databases">
        <title>Nesterenkonia sp. nov., isolated from marine sediment.</title>
        <authorList>
            <person name="Zhang G."/>
        </authorList>
    </citation>
    <scope>NUCLEOTIDE SEQUENCE [LARGE SCALE GENOMIC DNA]</scope>
    <source>
        <strain evidence="2 3">MY13</strain>
    </source>
</reference>
<dbReference type="AlphaFoldDB" id="A0A7X8TJT4"/>
<gene>
    <name evidence="2" type="ORF">HGQ17_07685</name>
</gene>
<evidence type="ECO:0000313" key="3">
    <source>
        <dbReference type="Proteomes" id="UP000523139"/>
    </source>
</evidence>
<proteinExistence type="predicted"/>
<name>A0A7X8TJT4_9MICC</name>
<dbReference type="CDD" id="cd22233">
    <property type="entry name" value="RHH_CopAso-like"/>
    <property type="match status" value="1"/>
</dbReference>
<protein>
    <submittedName>
        <fullName evidence="2">Ribbon-helix-helix protein, CopG family</fullName>
    </submittedName>
</protein>
<dbReference type="SUPFAM" id="SSF47598">
    <property type="entry name" value="Ribbon-helix-helix"/>
    <property type="match status" value="1"/>
</dbReference>
<dbReference type="GO" id="GO:0006355">
    <property type="term" value="P:regulation of DNA-templated transcription"/>
    <property type="evidence" value="ECO:0007669"/>
    <property type="project" value="InterPro"/>
</dbReference>
<organism evidence="2 3">
    <name type="scientific">Nesterenkonia sedimenti</name>
    <dbReference type="NCBI Taxonomy" id="1463632"/>
    <lineage>
        <taxon>Bacteria</taxon>
        <taxon>Bacillati</taxon>
        <taxon>Actinomycetota</taxon>
        <taxon>Actinomycetes</taxon>
        <taxon>Micrococcales</taxon>
        <taxon>Micrococcaceae</taxon>
        <taxon>Nesterenkonia</taxon>
    </lineage>
</organism>
<comment type="caution">
    <text evidence="2">The sequence shown here is derived from an EMBL/GenBank/DDBJ whole genome shotgun (WGS) entry which is preliminary data.</text>
</comment>
<dbReference type="EMBL" id="JABAHY010000006">
    <property type="protein sequence ID" value="NLS09884.1"/>
    <property type="molecule type" value="Genomic_DNA"/>
</dbReference>
<keyword evidence="3" id="KW-1185">Reference proteome</keyword>
<dbReference type="InterPro" id="IPR010985">
    <property type="entry name" value="Ribbon_hlx_hlx"/>
</dbReference>
<dbReference type="Proteomes" id="UP000523139">
    <property type="component" value="Unassembled WGS sequence"/>
</dbReference>
<evidence type="ECO:0000259" key="1">
    <source>
        <dbReference type="Pfam" id="PF01402"/>
    </source>
</evidence>
<dbReference type="Pfam" id="PF01402">
    <property type="entry name" value="RHH_1"/>
    <property type="match status" value="1"/>
</dbReference>